<feature type="domain" description="DUF2520" evidence="2">
    <location>
        <begin position="124"/>
        <end position="247"/>
    </location>
</feature>
<dbReference type="RefSeq" id="WP_111445019.1">
    <property type="nucleotide sequence ID" value="NZ_QKZK01000008.1"/>
</dbReference>
<dbReference type="Gene3D" id="1.10.1040.20">
    <property type="entry name" value="ProC-like, C-terminal domain"/>
    <property type="match status" value="1"/>
</dbReference>
<dbReference type="SUPFAM" id="SSF48179">
    <property type="entry name" value="6-phosphogluconate dehydrogenase C-terminal domain-like"/>
    <property type="match status" value="1"/>
</dbReference>
<accession>A0A2W7NI47</accession>
<sequence length="255" mass="28073">MNITIIGTGNVATRLGVALKAANHTIVQIIGRNAQTGHDLAQQLNCRFDDSTQKVDPNAELIIIAVSDNALENIIAELPVTTALVTHTAGSMPMSLLQCFNNHGVIYPFQTLSRQKEIDMTQVPLLIEGNTPTTTDQLGKLAKTISNRVTMVTSEQRQQLHLAAVFACNFTNHLYAIAHRLLTEKGLDFALIRPLIEETAAKIWTLPPHEAQTGPAVRHDDKVMEKHLKTLATAPDLQTLYRQLSAHIMASHQKK</sequence>
<dbReference type="Proteomes" id="UP000249239">
    <property type="component" value="Unassembled WGS sequence"/>
</dbReference>
<dbReference type="PANTHER" id="PTHR40459">
    <property type="entry name" value="CONSERVED HYPOTHETICAL ALANINE AND LEUCINE RICH PROTEIN"/>
    <property type="match status" value="1"/>
</dbReference>
<dbReference type="InterPro" id="IPR037108">
    <property type="entry name" value="TM1727-like_C_sf"/>
</dbReference>
<dbReference type="Gene3D" id="3.40.50.720">
    <property type="entry name" value="NAD(P)-binding Rossmann-like Domain"/>
    <property type="match status" value="1"/>
</dbReference>
<dbReference type="AlphaFoldDB" id="A0A2W7NI47"/>
<dbReference type="Pfam" id="PF10728">
    <property type="entry name" value="DUF2520"/>
    <property type="match status" value="1"/>
</dbReference>
<keyword evidence="4" id="KW-1185">Reference proteome</keyword>
<gene>
    <name evidence="3" type="ORF">LX69_01320</name>
</gene>
<dbReference type="InterPro" id="IPR018931">
    <property type="entry name" value="DUF2520"/>
</dbReference>
<dbReference type="InterPro" id="IPR008927">
    <property type="entry name" value="6-PGluconate_DH-like_C_sf"/>
</dbReference>
<dbReference type="InterPro" id="IPR036291">
    <property type="entry name" value="NAD(P)-bd_dom_sf"/>
</dbReference>
<comment type="caution">
    <text evidence="3">The sequence shown here is derived from an EMBL/GenBank/DDBJ whole genome shotgun (WGS) entry which is preliminary data.</text>
</comment>
<dbReference type="InterPro" id="IPR019665">
    <property type="entry name" value="OxRdtase/DH_put_Rossmann_dom"/>
</dbReference>
<proteinExistence type="predicted"/>
<protein>
    <submittedName>
        <fullName evidence="3">Putative short-subunit dehydrogenase-like oxidoreductase (DUF2520 family)</fullName>
    </submittedName>
</protein>
<dbReference type="SUPFAM" id="SSF51735">
    <property type="entry name" value="NAD(P)-binding Rossmann-fold domains"/>
    <property type="match status" value="1"/>
</dbReference>
<evidence type="ECO:0000259" key="2">
    <source>
        <dbReference type="Pfam" id="PF10728"/>
    </source>
</evidence>
<dbReference type="Pfam" id="PF10727">
    <property type="entry name" value="Rossmann-like"/>
    <property type="match status" value="1"/>
</dbReference>
<dbReference type="EMBL" id="QKZK01000008">
    <property type="protein sequence ID" value="PZX17907.1"/>
    <property type="molecule type" value="Genomic_DNA"/>
</dbReference>
<name>A0A2W7NI47_9BACT</name>
<dbReference type="OrthoDB" id="9810755at2"/>
<evidence type="ECO:0000259" key="1">
    <source>
        <dbReference type="Pfam" id="PF10727"/>
    </source>
</evidence>
<feature type="domain" description="Putative oxidoreductase/dehydrogenase Rossmann-like" evidence="1">
    <location>
        <begin position="2"/>
        <end position="106"/>
    </location>
</feature>
<dbReference type="PANTHER" id="PTHR40459:SF1">
    <property type="entry name" value="CONSERVED HYPOTHETICAL ALANINE AND LEUCINE RICH PROTEIN"/>
    <property type="match status" value="1"/>
</dbReference>
<organism evidence="3 4">
    <name type="scientific">Breznakibacter xylanolyticus</name>
    <dbReference type="NCBI Taxonomy" id="990"/>
    <lineage>
        <taxon>Bacteria</taxon>
        <taxon>Pseudomonadati</taxon>
        <taxon>Bacteroidota</taxon>
        <taxon>Bacteroidia</taxon>
        <taxon>Marinilabiliales</taxon>
        <taxon>Marinilabiliaceae</taxon>
        <taxon>Breznakibacter</taxon>
    </lineage>
</organism>
<evidence type="ECO:0000313" key="3">
    <source>
        <dbReference type="EMBL" id="PZX17907.1"/>
    </source>
</evidence>
<reference evidence="3 4" key="1">
    <citation type="submission" date="2018-06" db="EMBL/GenBank/DDBJ databases">
        <title>Genomic Encyclopedia of Archaeal and Bacterial Type Strains, Phase II (KMG-II): from individual species to whole genera.</title>
        <authorList>
            <person name="Goeker M."/>
        </authorList>
    </citation>
    <scope>NUCLEOTIDE SEQUENCE [LARGE SCALE GENOMIC DNA]</scope>
    <source>
        <strain evidence="3 4">DSM 6779</strain>
    </source>
</reference>
<evidence type="ECO:0000313" key="4">
    <source>
        <dbReference type="Proteomes" id="UP000249239"/>
    </source>
</evidence>